<dbReference type="InterPro" id="IPR050577">
    <property type="entry name" value="MAPR/NEUFC/NENF-like"/>
</dbReference>
<keyword evidence="5" id="KW-0754">Steroid-binding</keyword>
<dbReference type="Proteomes" id="UP001162541">
    <property type="component" value="Chromosome 1"/>
</dbReference>
<dbReference type="PANTHER" id="PTHR10281:SF72">
    <property type="entry name" value="NEUDESIN"/>
    <property type="match status" value="1"/>
</dbReference>
<dbReference type="GO" id="GO:0046872">
    <property type="term" value="F:metal ion binding"/>
    <property type="evidence" value="ECO:0007669"/>
    <property type="project" value="UniProtKB-KW"/>
</dbReference>
<keyword evidence="5" id="KW-0446">Lipid-binding</keyword>
<reference evidence="17 18" key="1">
    <citation type="submission" date="2016-03" db="EMBL/GenBank/DDBJ databases">
        <title>Mechanisms controlling the formation of the plant cell surface in tip-growing cells are functionally conserved among land plants.</title>
        <authorList>
            <person name="Honkanen S."/>
            <person name="Jones V.A."/>
            <person name="Morieri G."/>
            <person name="Champion C."/>
            <person name="Hetherington A.J."/>
            <person name="Kelly S."/>
            <person name="Saint-Marcoux D."/>
            <person name="Proust H."/>
            <person name="Prescott H."/>
            <person name="Dolan L."/>
        </authorList>
    </citation>
    <scope>NUCLEOTIDE SEQUENCE [LARGE SCALE GENOMIC DNA]</scope>
    <source>
        <strain evidence="18">cv. Tak-1 and cv. Tak-2</strain>
        <tissue evidence="17">Whole gametophyte</tissue>
    </source>
</reference>
<dbReference type="AlphaFoldDB" id="A0A176VZI5"/>
<evidence type="ECO:0000313" key="17">
    <source>
        <dbReference type="EMBL" id="OAE25642.1"/>
    </source>
</evidence>
<reference evidence="16" key="2">
    <citation type="journal article" date="2019" name="Curr. Biol.">
        <title>Chromatin organization in early land plants reveals an ancestral association between H3K27me3, transposons, and constitutive heterochromatin.</title>
        <authorList>
            <person name="Montgomery S.A."/>
            <person name="Tanizawa Y."/>
            <person name="Galik B."/>
            <person name="Wang N."/>
            <person name="Ito T."/>
            <person name="Mochizuki T."/>
            <person name="Akimcheva S."/>
            <person name="Bowman J."/>
            <person name="Cognat V."/>
            <person name="Drouard L."/>
            <person name="Ekker H."/>
            <person name="Houng S."/>
            <person name="Kohchi T."/>
            <person name="Lin S."/>
            <person name="Liu L.D."/>
            <person name="Nakamura Y."/>
            <person name="Valeeva L.R."/>
            <person name="Shakirov E.V."/>
            <person name="Shippen D.E."/>
            <person name="Wei W."/>
            <person name="Yagura M."/>
            <person name="Yamaoka S."/>
            <person name="Yamato K.T."/>
            <person name="Liu C."/>
            <person name="Berger F."/>
        </authorList>
    </citation>
    <scope>NUCLEOTIDE SEQUENCE [LARGE SCALE GENOMIC DNA]</scope>
    <source>
        <strain evidence="16">Tak-1</strain>
    </source>
</reference>
<dbReference type="EMBL" id="AP019866">
    <property type="protein sequence ID" value="BBM98823.1"/>
    <property type="molecule type" value="Genomic_DNA"/>
</dbReference>
<evidence type="ECO:0000313" key="18">
    <source>
        <dbReference type="Proteomes" id="UP000077202"/>
    </source>
</evidence>
<dbReference type="GO" id="GO:0005496">
    <property type="term" value="F:steroid binding"/>
    <property type="evidence" value="ECO:0007669"/>
    <property type="project" value="UniProtKB-KW"/>
</dbReference>
<evidence type="ECO:0000259" key="15">
    <source>
        <dbReference type="SMART" id="SM01117"/>
    </source>
</evidence>
<evidence type="ECO:0000256" key="1">
    <source>
        <dbReference type="ARBA" id="ARBA00004236"/>
    </source>
</evidence>
<keyword evidence="11 14" id="KW-0472">Membrane</keyword>
<keyword evidence="3" id="KW-1003">Cell membrane</keyword>
<sequence length="199" mass="22054">MGVLTQIWEAIPVYTGLSSVTFCTLVALLMAVYYVVSVMFAPPEFKYVPMEPLPPPVQLGTMTEEELSVYDGSDPKKPLLMAIKAQIYDVSQSRNFYGPGGFYSQFAGKDASRALAKMSFEEKDLNGNLEGLSPYELDALNEWEFKFQGKYVKVGQLAKPEESSGQTVREIPVKEASNEEAKVEGENPVTVDAETKKDE</sequence>
<evidence type="ECO:0000256" key="9">
    <source>
        <dbReference type="ARBA" id="ARBA00022989"/>
    </source>
</evidence>
<dbReference type="GO" id="GO:0005783">
    <property type="term" value="C:endoplasmic reticulum"/>
    <property type="evidence" value="ECO:0007669"/>
    <property type="project" value="UniProtKB-SubCell"/>
</dbReference>
<organism evidence="17 18">
    <name type="scientific">Marchantia polymorpha subsp. ruderalis</name>
    <dbReference type="NCBI Taxonomy" id="1480154"/>
    <lineage>
        <taxon>Eukaryota</taxon>
        <taxon>Viridiplantae</taxon>
        <taxon>Streptophyta</taxon>
        <taxon>Embryophyta</taxon>
        <taxon>Marchantiophyta</taxon>
        <taxon>Marchantiopsida</taxon>
        <taxon>Marchantiidae</taxon>
        <taxon>Marchantiales</taxon>
        <taxon>Marchantiaceae</taxon>
        <taxon>Marchantia</taxon>
    </lineage>
</organism>
<evidence type="ECO:0000256" key="12">
    <source>
        <dbReference type="ARBA" id="ARBA00038357"/>
    </source>
</evidence>
<dbReference type="EMBL" id="LVLJ01002295">
    <property type="protein sequence ID" value="OAE25642.1"/>
    <property type="molecule type" value="Genomic_DNA"/>
</dbReference>
<keyword evidence="10" id="KW-0408">Iron</keyword>
<dbReference type="InterPro" id="IPR001199">
    <property type="entry name" value="Cyt_B5-like_heme/steroid-bd"/>
</dbReference>
<evidence type="ECO:0000256" key="10">
    <source>
        <dbReference type="ARBA" id="ARBA00023004"/>
    </source>
</evidence>
<feature type="domain" description="Cytochrome b5 heme-binding" evidence="15">
    <location>
        <begin position="62"/>
        <end position="158"/>
    </location>
</feature>
<dbReference type="FunFam" id="3.10.120.10:FF:000006">
    <property type="entry name" value="Membrane steroid-binding protein 1"/>
    <property type="match status" value="1"/>
</dbReference>
<protein>
    <recommendedName>
        <fullName evidence="15">Cytochrome b5 heme-binding domain-containing protein</fullName>
    </recommendedName>
</protein>
<evidence type="ECO:0000256" key="7">
    <source>
        <dbReference type="ARBA" id="ARBA00022723"/>
    </source>
</evidence>
<dbReference type="PANTHER" id="PTHR10281">
    <property type="entry name" value="MEMBRANE-ASSOCIATED PROGESTERONE RECEPTOR COMPONENT-RELATED"/>
    <property type="match status" value="1"/>
</dbReference>
<feature type="compositionally biased region" description="Basic and acidic residues" evidence="13">
    <location>
        <begin position="171"/>
        <end position="185"/>
    </location>
</feature>
<dbReference type="SMART" id="SM01117">
    <property type="entry name" value="Cyt-b5"/>
    <property type="match status" value="1"/>
</dbReference>
<dbReference type="GO" id="GO:0005886">
    <property type="term" value="C:plasma membrane"/>
    <property type="evidence" value="ECO:0007669"/>
    <property type="project" value="UniProtKB-SubCell"/>
</dbReference>
<evidence type="ECO:0000256" key="13">
    <source>
        <dbReference type="SAM" id="MobiDB-lite"/>
    </source>
</evidence>
<evidence type="ECO:0000256" key="2">
    <source>
        <dbReference type="ARBA" id="ARBA00004240"/>
    </source>
</evidence>
<evidence type="ECO:0000256" key="3">
    <source>
        <dbReference type="ARBA" id="ARBA00022475"/>
    </source>
</evidence>
<evidence type="ECO:0000256" key="5">
    <source>
        <dbReference type="ARBA" id="ARBA00022665"/>
    </source>
</evidence>
<keyword evidence="8" id="KW-0256">Endoplasmic reticulum</keyword>
<keyword evidence="9 14" id="KW-1133">Transmembrane helix</keyword>
<comment type="subcellular location">
    <subcellularLocation>
        <location evidence="1">Cell membrane</location>
    </subcellularLocation>
    <subcellularLocation>
        <location evidence="2">Endoplasmic reticulum</location>
    </subcellularLocation>
</comment>
<dbReference type="InterPro" id="IPR036400">
    <property type="entry name" value="Cyt_B5-like_heme/steroid_sf"/>
</dbReference>
<dbReference type="Gene3D" id="3.10.120.10">
    <property type="entry name" value="Cytochrome b5-like heme/steroid binding domain"/>
    <property type="match status" value="1"/>
</dbReference>
<keyword evidence="18" id="KW-1185">Reference proteome</keyword>
<reference evidence="19" key="3">
    <citation type="journal article" date="2020" name="Curr. Biol.">
        <title>Chromatin organization in early land plants reveals an ancestral association between H3K27me3, transposons, and constitutive heterochromatin.</title>
        <authorList>
            <person name="Montgomery S.A."/>
            <person name="Tanizawa Y."/>
            <person name="Galik B."/>
            <person name="Wang N."/>
            <person name="Ito T."/>
            <person name="Mochizuki T."/>
            <person name="Akimcheva S."/>
            <person name="Bowman J.L."/>
            <person name="Cognat V."/>
            <person name="Marechal-Drouard L."/>
            <person name="Ekker H."/>
            <person name="Hong S.F."/>
            <person name="Kohchi T."/>
            <person name="Lin S.S."/>
            <person name="Liu L.D."/>
            <person name="Nakamura Y."/>
            <person name="Valeeva L.R."/>
            <person name="Shakirov E.V."/>
            <person name="Shippen D.E."/>
            <person name="Wei W.L."/>
            <person name="Yagura M."/>
            <person name="Yamaoka S."/>
            <person name="Yamato K.T."/>
            <person name="Liu C."/>
            <person name="Berger F."/>
        </authorList>
    </citation>
    <scope>NUCLEOTIDE SEQUENCE [LARGE SCALE GENOMIC DNA]</scope>
    <source>
        <strain evidence="19">Tak-1</strain>
    </source>
</reference>
<evidence type="ECO:0000313" key="16">
    <source>
        <dbReference type="EMBL" id="BBM98823.1"/>
    </source>
</evidence>
<gene>
    <name evidence="17" type="ORF">AXG93_4368s1010</name>
    <name evidence="16" type="ORF">Mp_1g16550</name>
</gene>
<evidence type="ECO:0000256" key="4">
    <source>
        <dbReference type="ARBA" id="ARBA00022617"/>
    </source>
</evidence>
<accession>A0A176VZI5</accession>
<evidence type="ECO:0000256" key="14">
    <source>
        <dbReference type="SAM" id="Phobius"/>
    </source>
</evidence>
<keyword evidence="4" id="KW-0349">Heme</keyword>
<dbReference type="SUPFAM" id="SSF55856">
    <property type="entry name" value="Cytochrome b5-like heme/steroid binding domain"/>
    <property type="match status" value="1"/>
</dbReference>
<feature type="transmembrane region" description="Helical" evidence="14">
    <location>
        <begin position="12"/>
        <end position="36"/>
    </location>
</feature>
<keyword evidence="7" id="KW-0479">Metal-binding</keyword>
<feature type="region of interest" description="Disordered" evidence="13">
    <location>
        <begin position="157"/>
        <end position="199"/>
    </location>
</feature>
<name>A0A176VZI5_MARPO</name>
<keyword evidence="6 14" id="KW-0812">Transmembrane</keyword>
<evidence type="ECO:0000313" key="19">
    <source>
        <dbReference type="Proteomes" id="UP001162541"/>
    </source>
</evidence>
<dbReference type="Pfam" id="PF00173">
    <property type="entry name" value="Cyt-b5"/>
    <property type="match status" value="1"/>
</dbReference>
<dbReference type="Proteomes" id="UP000077202">
    <property type="component" value="Unassembled WGS sequence"/>
</dbReference>
<proteinExistence type="inferred from homology"/>
<comment type="similarity">
    <text evidence="12">Belongs to the cytochrome b5 family. MAPR subfamily.</text>
</comment>
<evidence type="ECO:0000256" key="6">
    <source>
        <dbReference type="ARBA" id="ARBA00022692"/>
    </source>
</evidence>
<evidence type="ECO:0000256" key="11">
    <source>
        <dbReference type="ARBA" id="ARBA00023136"/>
    </source>
</evidence>
<evidence type="ECO:0000256" key="8">
    <source>
        <dbReference type="ARBA" id="ARBA00022824"/>
    </source>
</evidence>